<keyword evidence="3" id="KW-1185">Reference proteome</keyword>
<gene>
    <name evidence="2" type="primary">TRAPPC8</name>
    <name evidence="2" type="ORF">LOC62_06G008720</name>
</gene>
<feature type="region of interest" description="Disordered" evidence="1">
    <location>
        <begin position="216"/>
        <end position="245"/>
    </location>
</feature>
<accession>A0AAF0YEA9</accession>
<dbReference type="GO" id="GO:1990072">
    <property type="term" value="C:TRAPPIII protein complex"/>
    <property type="evidence" value="ECO:0007669"/>
    <property type="project" value="TreeGrafter"/>
</dbReference>
<organism evidence="2 3">
    <name type="scientific">Vanrija pseudolonga</name>
    <dbReference type="NCBI Taxonomy" id="143232"/>
    <lineage>
        <taxon>Eukaryota</taxon>
        <taxon>Fungi</taxon>
        <taxon>Dikarya</taxon>
        <taxon>Basidiomycota</taxon>
        <taxon>Agaricomycotina</taxon>
        <taxon>Tremellomycetes</taxon>
        <taxon>Trichosporonales</taxon>
        <taxon>Trichosporonaceae</taxon>
        <taxon>Vanrija</taxon>
    </lineage>
</organism>
<reference evidence="2" key="1">
    <citation type="submission" date="2023-10" db="EMBL/GenBank/DDBJ databases">
        <authorList>
            <person name="Noh H."/>
        </authorList>
    </citation>
    <scope>NUCLEOTIDE SEQUENCE</scope>
    <source>
        <strain evidence="2">DUCC4014</strain>
    </source>
</reference>
<name>A0AAF0YEA9_9TREE</name>
<dbReference type="InterPro" id="IPR024420">
    <property type="entry name" value="TRAPP_III_complex_Trs85"/>
</dbReference>
<dbReference type="GeneID" id="87811884"/>
<evidence type="ECO:0000256" key="1">
    <source>
        <dbReference type="SAM" id="MobiDB-lite"/>
    </source>
</evidence>
<evidence type="ECO:0000313" key="3">
    <source>
        <dbReference type="Proteomes" id="UP000827549"/>
    </source>
</evidence>
<dbReference type="Pfam" id="PF12739">
    <property type="entry name" value="TRAPPC-Trs85"/>
    <property type="match status" value="1"/>
</dbReference>
<dbReference type="PANTHER" id="PTHR12975:SF6">
    <property type="entry name" value="TRAFFICKING PROTEIN PARTICLE COMPLEX SUBUNIT 8"/>
    <property type="match status" value="1"/>
</dbReference>
<dbReference type="RefSeq" id="XP_062631246.1">
    <property type="nucleotide sequence ID" value="XM_062775262.1"/>
</dbReference>
<evidence type="ECO:0000313" key="2">
    <source>
        <dbReference type="EMBL" id="WOO85220.1"/>
    </source>
</evidence>
<sequence>MPAPPLSILQSLSPRVAVLSSDDVADSCAANGCTGLDELLRPWEGGTDRVSILSTTLTPTVHPTFPLRFVSYASVYANPQLASPNPELVVDLIGSGVGKLKPEEEQHYALTRALLLASRPLVPYETFNHPVGVLFAVSTSTPDPLATLTRLYGQGVGTGAQAAPWMDGVQVLKFFVVVHDVSKRGEDLTAANELLAAVKKSYGPHSTLLVINSRKDLPKLPTPDATPHSEVPTPPPKDDDDPSALSQLYASTMSSFILSPVSTVAGEADAEEKSTKRYAARLSPEDIQRLIALVRELVVQSLVPWMEARVREWNEAYQSNKRGLTGRLFGAGRKLFGSRPQSPAPTGGGGYNAIKGYYPANSTDALSRRLADFAFMLRDYRYASGVYDTLRRDYTQDRAFRYASAATEMFGLSQLLSHPYFLPNTPPTGRPTPFTNLQHSDISAWLEQSVLTYLGRPPAIQIQLDALRITVLYYEAWKAINEWRGVGAALVRAAGEADEAACAVLIEEAASADTKGGKSNRGHRRQAFHLVMAARRYEKAGLKHYSRRCLERASDIMRGAAWTAANDRIEYSLGRQAYTLGESNLAVEHFLRLMQRKDTHFAEHQGMVLEDMALAYEHLAAQPEQLEAAKDKLRLPTPVFNKAKTRIVLPAEASSRGSSEAWSDLDSRALGHWDRKGKKPMSLLPDRSRIVASVGETFHIELTASNPLNSPLVLTNVTVSLDPAESLDVETIDEIELDPYETRQIALAVTPKAAGTFTAKAASFNFHRFFPCVESLERRGRRLNNTKAQRLTPTYAKDTTLTVHVEASSPRVAIEMFGVPESLYEGEVVEAQIKLQNRGALAVENVQLVTNVYGILTLQEDTQHTDTPTSISNTIQPRSPLTLYPGTIAPGDTADVGVRFTAPSAGPVELLALAVFSTVDGGAAGGARLTHASDVKKLFTISTDVTPGRQGVLLNVQVTSHSALPLELSALTPVSQHWKVTSTPAPAGPLYPNQTLRTVVPVSTAGASTPDLGQPSLVANLGRVLQHNYDALTPIEPASVTLTVPDADSGYLISRRRYRYRFAAQNFGALPKDLVPRVVPLFDPLDLDLAFSWSQGERRGHAAVHGLLPAPRFSIVEGLRRDIESQSGAAKRTMYEETGRLRRALVDSVVDGVYAVEEDPIVVRARVPSAKAGRVEHDFSKGSLVLPVTIEVQNRSPALSARWALRLPGPQAQSFASSFPRPPIYTGALAHRGALAPGASATVEAGLWVVESGLVSFGGWEVLGETGDGDPADIAPSDGDDDATVAWSPRVSWSSIAPLSTVEVIQA</sequence>
<dbReference type="EMBL" id="CP086719">
    <property type="protein sequence ID" value="WOO85220.1"/>
    <property type="molecule type" value="Genomic_DNA"/>
</dbReference>
<dbReference type="Proteomes" id="UP000827549">
    <property type="component" value="Chromosome 6"/>
</dbReference>
<dbReference type="PANTHER" id="PTHR12975">
    <property type="entry name" value="TRANSPORT PROTEIN TRAPP"/>
    <property type="match status" value="1"/>
</dbReference>
<protein>
    <submittedName>
        <fullName evidence="2">Trafficking protein particle complex subunit 8</fullName>
    </submittedName>
</protein>
<proteinExistence type="predicted"/>